<evidence type="ECO:0000259" key="2">
    <source>
        <dbReference type="PROSITE" id="PS50943"/>
    </source>
</evidence>
<dbReference type="PANTHER" id="PTHR46797">
    <property type="entry name" value="HTH-TYPE TRANSCRIPTIONAL REGULATOR"/>
    <property type="match status" value="1"/>
</dbReference>
<keyword evidence="4" id="KW-1185">Reference proteome</keyword>
<dbReference type="CDD" id="cd00093">
    <property type="entry name" value="HTH_XRE"/>
    <property type="match status" value="1"/>
</dbReference>
<dbReference type="SUPFAM" id="SSF47413">
    <property type="entry name" value="lambda repressor-like DNA-binding domains"/>
    <property type="match status" value="1"/>
</dbReference>
<keyword evidence="1" id="KW-0238">DNA-binding</keyword>
<feature type="domain" description="HTH cro/C1-type" evidence="2">
    <location>
        <begin position="20"/>
        <end position="74"/>
    </location>
</feature>
<dbReference type="Gene3D" id="1.10.260.40">
    <property type="entry name" value="lambda repressor-like DNA-binding domains"/>
    <property type="match status" value="1"/>
</dbReference>
<dbReference type="InterPro" id="IPR010982">
    <property type="entry name" value="Lambda_DNA-bd_dom_sf"/>
</dbReference>
<dbReference type="Proteomes" id="UP000275925">
    <property type="component" value="Unassembled WGS sequence"/>
</dbReference>
<dbReference type="GO" id="GO:0003677">
    <property type="term" value="F:DNA binding"/>
    <property type="evidence" value="ECO:0007669"/>
    <property type="project" value="UniProtKB-KW"/>
</dbReference>
<dbReference type="GO" id="GO:0003700">
    <property type="term" value="F:DNA-binding transcription factor activity"/>
    <property type="evidence" value="ECO:0007669"/>
    <property type="project" value="TreeGrafter"/>
</dbReference>
<evidence type="ECO:0000313" key="3">
    <source>
        <dbReference type="EMBL" id="GBR76089.1"/>
    </source>
</evidence>
<evidence type="ECO:0000313" key="4">
    <source>
        <dbReference type="Proteomes" id="UP000275925"/>
    </source>
</evidence>
<reference evidence="3 4" key="1">
    <citation type="journal article" date="2019" name="ISME J.">
        <title>Genome analyses of uncultured TG2/ZB3 bacteria in 'Margulisbacteria' specifically attached to ectosymbiotic spirochetes of protists in the termite gut.</title>
        <authorList>
            <person name="Utami Y.D."/>
            <person name="Kuwahara H."/>
            <person name="Igai K."/>
            <person name="Murakami T."/>
            <person name="Sugaya K."/>
            <person name="Morikawa T."/>
            <person name="Nagura Y."/>
            <person name="Yuki M."/>
            <person name="Deevong P."/>
            <person name="Inoue T."/>
            <person name="Kihara K."/>
            <person name="Lo N."/>
            <person name="Yamada A."/>
            <person name="Ohkuma M."/>
            <person name="Hongoh Y."/>
        </authorList>
    </citation>
    <scope>NUCLEOTIDE SEQUENCE [LARGE SCALE GENOMIC DNA]</scope>
    <source>
        <strain evidence="3">NkOx7-02</strain>
    </source>
</reference>
<dbReference type="PANTHER" id="PTHR46797:SF1">
    <property type="entry name" value="METHYLPHOSPHONATE SYNTHASE"/>
    <property type="match status" value="1"/>
</dbReference>
<sequence length="81" mass="9298">MKKNNSYNFETFRCGVGKQIQKIRKAKKYTQESLAAVSGLDRVAIGYIEQGKRSPKLRTLYQIAQSLQVNVSEFFDKSHII</sequence>
<dbReference type="GO" id="GO:0005829">
    <property type="term" value="C:cytosol"/>
    <property type="evidence" value="ECO:0007669"/>
    <property type="project" value="TreeGrafter"/>
</dbReference>
<dbReference type="EMBL" id="BGZO01000015">
    <property type="protein sequence ID" value="GBR76089.1"/>
    <property type="molecule type" value="Genomic_DNA"/>
</dbReference>
<comment type="caution">
    <text evidence="3">The sequence shown here is derived from an EMBL/GenBank/DDBJ whole genome shotgun (WGS) entry which is preliminary data.</text>
</comment>
<dbReference type="PROSITE" id="PS50943">
    <property type="entry name" value="HTH_CROC1"/>
    <property type="match status" value="1"/>
</dbReference>
<proteinExistence type="predicted"/>
<dbReference type="SMART" id="SM00530">
    <property type="entry name" value="HTH_XRE"/>
    <property type="match status" value="1"/>
</dbReference>
<protein>
    <submittedName>
        <fullName evidence="3">Helix-turn-helix domain containing protein</fullName>
    </submittedName>
</protein>
<evidence type="ECO:0000256" key="1">
    <source>
        <dbReference type="ARBA" id="ARBA00023125"/>
    </source>
</evidence>
<organism evidence="3 4">
    <name type="scientific">Candidatus Termititenax persephonae</name>
    <dbReference type="NCBI Taxonomy" id="2218525"/>
    <lineage>
        <taxon>Bacteria</taxon>
        <taxon>Bacillati</taxon>
        <taxon>Candidatus Margulisiibacteriota</taxon>
        <taxon>Candidatus Termititenacia</taxon>
        <taxon>Candidatus Termititenacales</taxon>
        <taxon>Candidatus Termititenacaceae</taxon>
        <taxon>Candidatus Termititenax</taxon>
    </lineage>
</organism>
<accession>A0A388TGT5</accession>
<dbReference type="InterPro" id="IPR001387">
    <property type="entry name" value="Cro/C1-type_HTH"/>
</dbReference>
<name>A0A388TGT5_9BACT</name>
<dbReference type="AlphaFoldDB" id="A0A388TGT5"/>
<dbReference type="InterPro" id="IPR050807">
    <property type="entry name" value="TransReg_Diox_bact_type"/>
</dbReference>
<gene>
    <name evidence="3" type="ORF">NO2_0697</name>
</gene>
<dbReference type="Pfam" id="PF01381">
    <property type="entry name" value="HTH_3"/>
    <property type="match status" value="1"/>
</dbReference>